<dbReference type="EMBL" id="JBHSRS010000018">
    <property type="protein sequence ID" value="MFC6281350.1"/>
    <property type="molecule type" value="Genomic_DNA"/>
</dbReference>
<organism evidence="2 3">
    <name type="scientific">Polaromonas aquatica</name>
    <dbReference type="NCBI Taxonomy" id="332657"/>
    <lineage>
        <taxon>Bacteria</taxon>
        <taxon>Pseudomonadati</taxon>
        <taxon>Pseudomonadota</taxon>
        <taxon>Betaproteobacteria</taxon>
        <taxon>Burkholderiales</taxon>
        <taxon>Comamonadaceae</taxon>
        <taxon>Polaromonas</taxon>
    </lineage>
</organism>
<dbReference type="PANTHER" id="PTHR38457:SF1">
    <property type="entry name" value="REGULATOR ABRB-RELATED"/>
    <property type="match status" value="1"/>
</dbReference>
<feature type="transmembrane region" description="Helical" evidence="1">
    <location>
        <begin position="226"/>
        <end position="245"/>
    </location>
</feature>
<dbReference type="PANTHER" id="PTHR38457">
    <property type="entry name" value="REGULATOR ABRB-RELATED"/>
    <property type="match status" value="1"/>
</dbReference>
<protein>
    <submittedName>
        <fullName evidence="2">AbrB family transcriptional regulator</fullName>
    </submittedName>
</protein>
<evidence type="ECO:0000313" key="2">
    <source>
        <dbReference type="EMBL" id="MFC6281350.1"/>
    </source>
</evidence>
<feature type="transmembrane region" description="Helical" evidence="1">
    <location>
        <begin position="280"/>
        <end position="301"/>
    </location>
</feature>
<evidence type="ECO:0000256" key="1">
    <source>
        <dbReference type="SAM" id="Phobius"/>
    </source>
</evidence>
<gene>
    <name evidence="2" type="ORF">ACFQND_08930</name>
</gene>
<feature type="transmembrane region" description="Helical" evidence="1">
    <location>
        <begin position="198"/>
        <end position="219"/>
    </location>
</feature>
<dbReference type="NCBIfam" id="TIGR03082">
    <property type="entry name" value="Gneg_AbrB_dup"/>
    <property type="match status" value="2"/>
</dbReference>
<comment type="caution">
    <text evidence="2">The sequence shown here is derived from an EMBL/GenBank/DDBJ whole genome shotgun (WGS) entry which is preliminary data.</text>
</comment>
<reference evidence="3" key="1">
    <citation type="journal article" date="2019" name="Int. J. Syst. Evol. Microbiol.">
        <title>The Global Catalogue of Microorganisms (GCM) 10K type strain sequencing project: providing services to taxonomists for standard genome sequencing and annotation.</title>
        <authorList>
            <consortium name="The Broad Institute Genomics Platform"/>
            <consortium name="The Broad Institute Genome Sequencing Center for Infectious Disease"/>
            <person name="Wu L."/>
            <person name="Ma J."/>
        </authorList>
    </citation>
    <scope>NUCLEOTIDE SEQUENCE [LARGE SCALE GENOMIC DNA]</scope>
    <source>
        <strain evidence="3">CCUG 39402</strain>
    </source>
</reference>
<dbReference type="Proteomes" id="UP001596270">
    <property type="component" value="Unassembled WGS sequence"/>
</dbReference>
<name>A0ABW1TVJ2_9BURK</name>
<accession>A0ABW1TVJ2</accession>
<keyword evidence="1" id="KW-0472">Membrane</keyword>
<keyword evidence="1" id="KW-0812">Transmembrane</keyword>
<dbReference type="InterPro" id="IPR007820">
    <property type="entry name" value="AbrB_fam"/>
</dbReference>
<dbReference type="PIRSF" id="PIRSF038991">
    <property type="entry name" value="Protein_AbrB"/>
    <property type="match status" value="1"/>
</dbReference>
<dbReference type="InterPro" id="IPR017516">
    <property type="entry name" value="AbrB_dup"/>
</dbReference>
<evidence type="ECO:0000313" key="3">
    <source>
        <dbReference type="Proteomes" id="UP001596270"/>
    </source>
</evidence>
<keyword evidence="1" id="KW-1133">Transmembrane helix</keyword>
<keyword evidence="3" id="KW-1185">Reference proteome</keyword>
<feature type="transmembrane region" description="Helical" evidence="1">
    <location>
        <begin position="168"/>
        <end position="186"/>
    </location>
</feature>
<proteinExistence type="predicted"/>
<sequence>MSQNFSQRFSTQSRFAPARIVLTLLLAFAAAELCVVLRTPLPWMIGPLLTTAVLSMLGTPTQSWTPLRNTGQWTIGCVLGLYFTPQVVALVAGLWWAIVLNIVWALLLGLLLGAWLHRVHEGPGLFHIAGLTRTTTYFAAPVGAASEMTLMAERHGGRTELVASAHSLRVLLVTLIIPFGFQWAGLHGLDSTLPGARVVHWPGLALLAVLTGAGCWAMLRLKRTNPWFIGALIVSLLLTAFGVTLSAVPQAMTNAAQLVIGISLGVRFTRGFVHLAPRWLGSVALATVALILLCAGFAWALAQFMPVHWATLLLGTSPGGIAEMAITAKVLQLGVPLVTAFHVTRLAAVLLIAEPMYRWLYEARGAGNFPTGHPWEN</sequence>
<dbReference type="RefSeq" id="WP_371439021.1">
    <property type="nucleotide sequence ID" value="NZ_JBHSRS010000018.1"/>
</dbReference>
<feature type="transmembrane region" description="Helical" evidence="1">
    <location>
        <begin position="94"/>
        <end position="116"/>
    </location>
</feature>
<dbReference type="Pfam" id="PF05145">
    <property type="entry name" value="AbrB"/>
    <property type="match status" value="1"/>
</dbReference>